<evidence type="ECO:0000313" key="1">
    <source>
        <dbReference type="EMBL" id="ART83415.1"/>
    </source>
</evidence>
<evidence type="ECO:0000313" key="2">
    <source>
        <dbReference type="Proteomes" id="UP000243937"/>
    </source>
</evidence>
<dbReference type="NCBIfam" id="TIGR00741">
    <property type="entry name" value="yfiA"/>
    <property type="match status" value="1"/>
</dbReference>
<keyword evidence="2" id="KW-1185">Reference proteome</keyword>
<proteinExistence type="predicted"/>
<dbReference type="SUPFAM" id="SSF69754">
    <property type="entry name" value="Ribosome binding protein Y (YfiA homologue)"/>
    <property type="match status" value="1"/>
</dbReference>
<sequence>MSITITSTVIDISPAIRERIESRFEKLSRRQVDLITPHVIINKEGLKYQVEATAGVRHDTLFAKAEDDNLYAAIKDLGQKLERQLNRYADKPLAQRAVAGQAAAAGVVGAAVAANLDEGLSEEFAQQFDEEE</sequence>
<dbReference type="KEGG" id="opf:CBP31_12935"/>
<dbReference type="CDD" id="cd00552">
    <property type="entry name" value="RaiA"/>
    <property type="match status" value="1"/>
</dbReference>
<dbReference type="AlphaFoldDB" id="A0A1Y0D8Q8"/>
<gene>
    <name evidence="1" type="ORF">CBP31_12935</name>
</gene>
<accession>A0A1Y0D8Q8</accession>
<dbReference type="Proteomes" id="UP000243937">
    <property type="component" value="Chromosome"/>
</dbReference>
<organism evidence="1 2">
    <name type="scientific">Oceanisphaera profunda</name>
    <dbReference type="NCBI Taxonomy" id="1416627"/>
    <lineage>
        <taxon>Bacteria</taxon>
        <taxon>Pseudomonadati</taxon>
        <taxon>Pseudomonadota</taxon>
        <taxon>Gammaproteobacteria</taxon>
        <taxon>Aeromonadales</taxon>
        <taxon>Aeromonadaceae</taxon>
        <taxon>Oceanisphaera</taxon>
    </lineage>
</organism>
<dbReference type="Pfam" id="PF02482">
    <property type="entry name" value="Ribosomal_S30AE"/>
    <property type="match status" value="1"/>
</dbReference>
<dbReference type="InterPro" id="IPR036567">
    <property type="entry name" value="RHF-like"/>
</dbReference>
<dbReference type="OrthoDB" id="9795980at2"/>
<reference evidence="1 2" key="1">
    <citation type="journal article" date="2014" name="Int. J. Syst. Evol. Microbiol.">
        <title>Oceanisphaera profunda sp. nov., a marine bacterium isolated from deep-sea sediment, and emended description of the genus Oceanisphaera.</title>
        <authorList>
            <person name="Xu Z."/>
            <person name="Zhang X.Y."/>
            <person name="Su H.N."/>
            <person name="Yu Z.C."/>
            <person name="Liu C."/>
            <person name="Li H."/>
            <person name="Chen X.L."/>
            <person name="Song X.Y."/>
            <person name="Xie B.B."/>
            <person name="Qin Q.L."/>
            <person name="Zhou B.C."/>
            <person name="Shi M."/>
            <person name="Huang Y."/>
            <person name="Zhang Y.Z."/>
        </authorList>
    </citation>
    <scope>NUCLEOTIDE SEQUENCE [LARGE SCALE GENOMIC DNA]</scope>
    <source>
        <strain evidence="1 2">SM1222</strain>
    </source>
</reference>
<dbReference type="RefSeq" id="WP_087037950.1">
    <property type="nucleotide sequence ID" value="NZ_CP021377.1"/>
</dbReference>
<dbReference type="Gene3D" id="3.30.160.100">
    <property type="entry name" value="Ribosome hibernation promotion factor-like"/>
    <property type="match status" value="1"/>
</dbReference>
<name>A0A1Y0D8Q8_9GAMM</name>
<protein>
    <submittedName>
        <fullName evidence="1">Ribosomal subunit interface protein</fullName>
    </submittedName>
</protein>
<dbReference type="EMBL" id="CP021377">
    <property type="protein sequence ID" value="ART83415.1"/>
    <property type="molecule type" value="Genomic_DNA"/>
</dbReference>
<dbReference type="InterPro" id="IPR003489">
    <property type="entry name" value="RHF/RaiA"/>
</dbReference>